<dbReference type="RefSeq" id="WP_062409711.1">
    <property type="nucleotide sequence ID" value="NZ_CP013652.1"/>
</dbReference>
<dbReference type="PATRIC" id="fig|162209.4.peg.3781"/>
<dbReference type="OrthoDB" id="5460360at2"/>
<feature type="transmembrane region" description="Helical" evidence="1">
    <location>
        <begin position="61"/>
        <end position="78"/>
    </location>
</feature>
<organism evidence="2 3">
    <name type="scientific">Paenibacillus naphthalenovorans</name>
    <dbReference type="NCBI Taxonomy" id="162209"/>
    <lineage>
        <taxon>Bacteria</taxon>
        <taxon>Bacillati</taxon>
        <taxon>Bacillota</taxon>
        <taxon>Bacilli</taxon>
        <taxon>Bacillales</taxon>
        <taxon>Paenibacillaceae</taxon>
        <taxon>Paenibacillus</taxon>
    </lineage>
</organism>
<feature type="transmembrane region" description="Helical" evidence="1">
    <location>
        <begin position="185"/>
        <end position="204"/>
    </location>
</feature>
<keyword evidence="1" id="KW-1133">Transmembrane helix</keyword>
<proteinExistence type="predicted"/>
<sequence>MRKMQKGLISVLETGLIGAIGAVSFSLLHMPLPWMLGALTSVMVSRLGIRRTLAWPSSFRHIALAILGFMLGSSFYSVNLRQMAAQLPYMAASTVFILSVAFVTGYLLYRKLNLSPMNAVFGCMPGGLNHIIALSGESKQIDLTTVVLMQTIRVLTVTFIVPFIALHTLTGSGGSGNHYSFPGEGSASLFSFLLFAVVAAAGFFVGKRIRLPGSSLTGPLLATSIVVLCGATPPRVPDTAVLLTQLSIGIHLGLQMKPDFLKDMRRLGIYTAASNVIVVLCCLGCALLLWWVTPIDLTTAFLSTSPGGIAEMGVTAAVTRADLSVVSAYQLFRLFFIFFVVIPAVQWYFTRQDQKKGMTANKVRGTDPQ</sequence>
<dbReference type="Proteomes" id="UP000061660">
    <property type="component" value="Chromosome"/>
</dbReference>
<feature type="transmembrane region" description="Helical" evidence="1">
    <location>
        <begin position="267"/>
        <end position="292"/>
    </location>
</feature>
<dbReference type="AlphaFoldDB" id="A0A0U2UCD8"/>
<protein>
    <submittedName>
        <fullName evidence="2">AbrB family transcriptional regulator</fullName>
    </submittedName>
</protein>
<name>A0A0U2UCD8_9BACL</name>
<reference evidence="2 3" key="2">
    <citation type="journal article" date="2016" name="Genome Announc.">
        <title>Complete Genome Sequences of Two Interactive Moderate Thermophiles, Paenibacillus napthalenovorans 32O-Y and Paenibacillus sp. 32O-W.</title>
        <authorList>
            <person name="Butler R.R.III."/>
            <person name="Wang J."/>
            <person name="Stark B.C."/>
            <person name="Pombert J.F."/>
        </authorList>
    </citation>
    <scope>NUCLEOTIDE SEQUENCE [LARGE SCALE GENOMIC DNA]</scope>
    <source>
        <strain evidence="2 3">32O-Y</strain>
    </source>
</reference>
<feature type="transmembrane region" description="Helical" evidence="1">
    <location>
        <begin position="7"/>
        <end position="26"/>
    </location>
</feature>
<gene>
    <name evidence="2" type="ORF">IJ22_35580</name>
</gene>
<dbReference type="GO" id="GO:0016020">
    <property type="term" value="C:membrane"/>
    <property type="evidence" value="ECO:0007669"/>
    <property type="project" value="InterPro"/>
</dbReference>
<feature type="transmembrane region" description="Helical" evidence="1">
    <location>
        <begin position="90"/>
        <end position="109"/>
    </location>
</feature>
<keyword evidence="1" id="KW-0812">Transmembrane</keyword>
<dbReference type="Pfam" id="PF05145">
    <property type="entry name" value="AbrB"/>
    <property type="match status" value="1"/>
</dbReference>
<keyword evidence="1" id="KW-0472">Membrane</keyword>
<dbReference type="InterPro" id="IPR007820">
    <property type="entry name" value="AbrB_fam"/>
</dbReference>
<feature type="transmembrane region" description="Helical" evidence="1">
    <location>
        <begin position="143"/>
        <end position="165"/>
    </location>
</feature>
<evidence type="ECO:0000313" key="2">
    <source>
        <dbReference type="EMBL" id="ALS23896.1"/>
    </source>
</evidence>
<evidence type="ECO:0000313" key="3">
    <source>
        <dbReference type="Proteomes" id="UP000061660"/>
    </source>
</evidence>
<dbReference type="NCBIfam" id="TIGR03082">
    <property type="entry name" value="Gneg_AbrB_dup"/>
    <property type="match status" value="2"/>
</dbReference>
<keyword evidence="3" id="KW-1185">Reference proteome</keyword>
<dbReference type="EMBL" id="CP013652">
    <property type="protein sequence ID" value="ALS23896.1"/>
    <property type="molecule type" value="Genomic_DNA"/>
</dbReference>
<dbReference type="KEGG" id="pnp:IJ22_35580"/>
<feature type="transmembrane region" description="Helical" evidence="1">
    <location>
        <begin position="331"/>
        <end position="349"/>
    </location>
</feature>
<dbReference type="PIRSF" id="PIRSF038991">
    <property type="entry name" value="Protein_AbrB"/>
    <property type="match status" value="1"/>
</dbReference>
<reference evidence="3" key="1">
    <citation type="submission" date="2015-12" db="EMBL/GenBank/DDBJ databases">
        <title>Complete genome sequences of two moderately thermophilic Paenibacillus species.</title>
        <authorList>
            <person name="Butler R.III."/>
            <person name="Wang J."/>
            <person name="Stark B.C."/>
            <person name="Pombert J.-F."/>
        </authorList>
    </citation>
    <scope>NUCLEOTIDE SEQUENCE [LARGE SCALE GENOMIC DNA]</scope>
    <source>
        <strain evidence="3">32O-Y</strain>
    </source>
</reference>
<dbReference type="STRING" id="162209.IJ22_35580"/>
<dbReference type="PANTHER" id="PTHR38457">
    <property type="entry name" value="REGULATOR ABRB-RELATED"/>
    <property type="match status" value="1"/>
</dbReference>
<dbReference type="PANTHER" id="PTHR38457:SF1">
    <property type="entry name" value="REGULATOR ABRB-RELATED"/>
    <property type="match status" value="1"/>
</dbReference>
<accession>A0A0U2UCD8</accession>
<dbReference type="GO" id="GO:0010468">
    <property type="term" value="P:regulation of gene expression"/>
    <property type="evidence" value="ECO:0007669"/>
    <property type="project" value="InterPro"/>
</dbReference>
<dbReference type="InterPro" id="IPR017516">
    <property type="entry name" value="AbrB_dup"/>
</dbReference>
<evidence type="ECO:0000256" key="1">
    <source>
        <dbReference type="SAM" id="Phobius"/>
    </source>
</evidence>